<comment type="caution">
    <text evidence="3">The sequence shown here is derived from an EMBL/GenBank/DDBJ whole genome shotgun (WGS) entry which is preliminary data.</text>
</comment>
<dbReference type="SMART" id="SM00192">
    <property type="entry name" value="LDLa"/>
    <property type="match status" value="1"/>
</dbReference>
<feature type="disulfide bond" evidence="2">
    <location>
        <begin position="50"/>
        <end position="65"/>
    </location>
</feature>
<dbReference type="InterPro" id="IPR036055">
    <property type="entry name" value="LDL_receptor-like_sf"/>
</dbReference>
<dbReference type="PROSITE" id="PS01209">
    <property type="entry name" value="LDLRA_1"/>
    <property type="match status" value="1"/>
</dbReference>
<dbReference type="Gene3D" id="4.10.400.10">
    <property type="entry name" value="Low-density Lipoprotein Receptor"/>
    <property type="match status" value="1"/>
</dbReference>
<organism evidence="3 4">
    <name type="scientific">Trichomalopsis sarcophagae</name>
    <dbReference type="NCBI Taxonomy" id="543379"/>
    <lineage>
        <taxon>Eukaryota</taxon>
        <taxon>Metazoa</taxon>
        <taxon>Ecdysozoa</taxon>
        <taxon>Arthropoda</taxon>
        <taxon>Hexapoda</taxon>
        <taxon>Insecta</taxon>
        <taxon>Pterygota</taxon>
        <taxon>Neoptera</taxon>
        <taxon>Endopterygota</taxon>
        <taxon>Hymenoptera</taxon>
        <taxon>Apocrita</taxon>
        <taxon>Proctotrupomorpha</taxon>
        <taxon>Chalcidoidea</taxon>
        <taxon>Pteromalidae</taxon>
        <taxon>Pteromalinae</taxon>
        <taxon>Trichomalopsis</taxon>
    </lineage>
</organism>
<name>A0A232FJP2_9HYME</name>
<dbReference type="Proteomes" id="UP000215335">
    <property type="component" value="Unassembled WGS sequence"/>
</dbReference>
<reference evidence="3 4" key="1">
    <citation type="journal article" date="2017" name="Curr. Biol.">
        <title>The Evolution of Venom by Co-option of Single-Copy Genes.</title>
        <authorList>
            <person name="Martinson E.O."/>
            <person name="Mrinalini"/>
            <person name="Kelkar Y.D."/>
            <person name="Chang C.H."/>
            <person name="Werren J.H."/>
        </authorList>
    </citation>
    <scope>NUCLEOTIDE SEQUENCE [LARGE SCALE GENOMIC DNA]</scope>
    <source>
        <strain evidence="3 4">Alberta</strain>
        <tissue evidence="3">Whole body</tissue>
    </source>
</reference>
<evidence type="ECO:0000313" key="3">
    <source>
        <dbReference type="EMBL" id="OXU30954.1"/>
    </source>
</evidence>
<protein>
    <submittedName>
        <fullName evidence="3">Uncharacterized protein</fullName>
    </submittedName>
</protein>
<proteinExistence type="predicted"/>
<sequence>MFIFIKLGSVSVLSKRQVLDLKIEKCLTSPCAPDDFICNNGQCIKDSQFCDNHPDCEDNSDEINCCKY</sequence>
<gene>
    <name evidence="3" type="ORF">TSAR_001300</name>
</gene>
<dbReference type="InterPro" id="IPR023415">
    <property type="entry name" value="LDLR_class-A_CS"/>
</dbReference>
<evidence type="ECO:0000256" key="2">
    <source>
        <dbReference type="PROSITE-ProRule" id="PRU00124"/>
    </source>
</evidence>
<dbReference type="PROSITE" id="PS50068">
    <property type="entry name" value="LDLRA_2"/>
    <property type="match status" value="1"/>
</dbReference>
<feature type="disulfide bond" evidence="2">
    <location>
        <begin position="31"/>
        <end position="43"/>
    </location>
</feature>
<dbReference type="EMBL" id="NNAY01000102">
    <property type="protein sequence ID" value="OXU30954.1"/>
    <property type="molecule type" value="Genomic_DNA"/>
</dbReference>
<keyword evidence="4" id="KW-1185">Reference proteome</keyword>
<dbReference type="Pfam" id="PF00057">
    <property type="entry name" value="Ldl_recept_a"/>
    <property type="match status" value="1"/>
</dbReference>
<dbReference type="STRING" id="543379.A0A232FJP2"/>
<feature type="disulfide bond" evidence="2">
    <location>
        <begin position="38"/>
        <end position="56"/>
    </location>
</feature>
<evidence type="ECO:0000313" key="4">
    <source>
        <dbReference type="Proteomes" id="UP000215335"/>
    </source>
</evidence>
<dbReference type="InterPro" id="IPR002172">
    <property type="entry name" value="LDrepeatLR_classA_rpt"/>
</dbReference>
<dbReference type="SUPFAM" id="SSF57424">
    <property type="entry name" value="LDL receptor-like module"/>
    <property type="match status" value="1"/>
</dbReference>
<dbReference type="AlphaFoldDB" id="A0A232FJP2"/>
<keyword evidence="1 2" id="KW-1015">Disulfide bond</keyword>
<accession>A0A232FJP2</accession>
<evidence type="ECO:0000256" key="1">
    <source>
        <dbReference type="ARBA" id="ARBA00023157"/>
    </source>
</evidence>
<dbReference type="CDD" id="cd00112">
    <property type="entry name" value="LDLa"/>
    <property type="match status" value="1"/>
</dbReference>